<keyword evidence="3 6" id="KW-0812">Transmembrane</keyword>
<dbReference type="PANTHER" id="PTHR30294">
    <property type="entry name" value="MEMBRANE COMPONENT OF ABC TRANSPORTER YHHJ-RELATED"/>
    <property type="match status" value="1"/>
</dbReference>
<evidence type="ECO:0000256" key="1">
    <source>
        <dbReference type="ARBA" id="ARBA00004651"/>
    </source>
</evidence>
<keyword evidence="5 6" id="KW-0472">Membrane</keyword>
<protein>
    <submittedName>
        <fullName evidence="8">ABC transporter permease</fullName>
    </submittedName>
</protein>
<organism evidence="8 9">
    <name type="scientific">Aureibaculum flavum</name>
    <dbReference type="NCBI Taxonomy" id="2795986"/>
    <lineage>
        <taxon>Bacteria</taxon>
        <taxon>Pseudomonadati</taxon>
        <taxon>Bacteroidota</taxon>
        <taxon>Flavobacteriia</taxon>
        <taxon>Flavobacteriales</taxon>
        <taxon>Flavobacteriaceae</taxon>
        <taxon>Aureibaculum</taxon>
    </lineage>
</organism>
<evidence type="ECO:0000256" key="6">
    <source>
        <dbReference type="SAM" id="Phobius"/>
    </source>
</evidence>
<comment type="caution">
    <text evidence="8">The sequence shown here is derived from an EMBL/GenBank/DDBJ whole genome shotgun (WGS) entry which is preliminary data.</text>
</comment>
<evidence type="ECO:0000256" key="3">
    <source>
        <dbReference type="ARBA" id="ARBA00022692"/>
    </source>
</evidence>
<feature type="transmembrane region" description="Helical" evidence="6">
    <location>
        <begin position="277"/>
        <end position="298"/>
    </location>
</feature>
<dbReference type="EMBL" id="JAEHFJ010000003">
    <property type="protein sequence ID" value="MBJ2174101.1"/>
    <property type="molecule type" value="Genomic_DNA"/>
</dbReference>
<keyword evidence="9" id="KW-1185">Reference proteome</keyword>
<feature type="transmembrane region" description="Helical" evidence="6">
    <location>
        <begin position="31"/>
        <end position="50"/>
    </location>
</feature>
<dbReference type="RefSeq" id="WP_198840858.1">
    <property type="nucleotide sequence ID" value="NZ_JAEHFJ010000003.1"/>
</dbReference>
<evidence type="ECO:0000313" key="9">
    <source>
        <dbReference type="Proteomes" id="UP000623301"/>
    </source>
</evidence>
<name>A0ABS0WQ45_9FLAO</name>
<dbReference type="InterPro" id="IPR013525">
    <property type="entry name" value="ABC2_TM"/>
</dbReference>
<feature type="transmembrane region" description="Helical" evidence="6">
    <location>
        <begin position="310"/>
        <end position="331"/>
    </location>
</feature>
<dbReference type="Gene3D" id="3.40.1710.10">
    <property type="entry name" value="abc type-2 transporter like domain"/>
    <property type="match status" value="1"/>
</dbReference>
<gene>
    <name evidence="8" type="ORF">JBL43_07625</name>
</gene>
<evidence type="ECO:0000256" key="4">
    <source>
        <dbReference type="ARBA" id="ARBA00022989"/>
    </source>
</evidence>
<evidence type="ECO:0000259" key="7">
    <source>
        <dbReference type="Pfam" id="PF12698"/>
    </source>
</evidence>
<dbReference type="InterPro" id="IPR051449">
    <property type="entry name" value="ABC-2_transporter_component"/>
</dbReference>
<comment type="subcellular location">
    <subcellularLocation>
        <location evidence="1">Cell membrane</location>
        <topology evidence="1">Multi-pass membrane protein</topology>
    </subcellularLocation>
</comment>
<accession>A0ABS0WQ45</accession>
<dbReference type="PANTHER" id="PTHR30294:SF46">
    <property type="entry name" value="ABC TRANSPORTER PERMEASE"/>
    <property type="match status" value="1"/>
</dbReference>
<feature type="domain" description="ABC-2 type transporter transmembrane" evidence="7">
    <location>
        <begin position="30"/>
        <end position="386"/>
    </location>
</feature>
<keyword evidence="2" id="KW-1003">Cell membrane</keyword>
<evidence type="ECO:0000256" key="2">
    <source>
        <dbReference type="ARBA" id="ARBA00022475"/>
    </source>
</evidence>
<feature type="transmembrane region" description="Helical" evidence="6">
    <location>
        <begin position="249"/>
        <end position="271"/>
    </location>
</feature>
<evidence type="ECO:0000313" key="8">
    <source>
        <dbReference type="EMBL" id="MBJ2174101.1"/>
    </source>
</evidence>
<feature type="transmembrane region" description="Helical" evidence="6">
    <location>
        <begin position="197"/>
        <end position="218"/>
    </location>
</feature>
<feature type="transmembrane region" description="Helical" evidence="6">
    <location>
        <begin position="371"/>
        <end position="389"/>
    </location>
</feature>
<dbReference type="Pfam" id="PF12698">
    <property type="entry name" value="ABC2_membrane_3"/>
    <property type="match status" value="1"/>
</dbReference>
<keyword evidence="4 6" id="KW-1133">Transmembrane helix</keyword>
<reference evidence="8 9" key="1">
    <citation type="submission" date="2020-12" db="EMBL/GenBank/DDBJ databases">
        <title>Aureibaculum luteum sp. nov. and Aureibaculum flavum sp. nov., novel members of the family Flavobacteriaceae isolated from Antarctic intertidal sediments.</title>
        <authorList>
            <person name="He X."/>
            <person name="Zhang X."/>
        </authorList>
    </citation>
    <scope>NUCLEOTIDE SEQUENCE [LARGE SCALE GENOMIC DNA]</scope>
    <source>
        <strain evidence="8 9">A20</strain>
    </source>
</reference>
<dbReference type="Proteomes" id="UP000623301">
    <property type="component" value="Unassembled WGS sequence"/>
</dbReference>
<proteinExistence type="predicted"/>
<evidence type="ECO:0000256" key="5">
    <source>
        <dbReference type="ARBA" id="ARBA00023136"/>
    </source>
</evidence>
<sequence>MKVSFKTYYKAKTSFWNTISTEWNAIKSDKAVISTFILMTVVILIAYTYIYSNQVVEEVPVAVINQDGSKMSRDYINMLDATEGLKTVSNYTDVQAAKVAYYSKDIMGIVIIPKNFEKNIRSGKQTTITTFSDAANMIFYKKVLGDVTTINGYFSAGIVIKKQMALGKTIDEAQQNYTPIKAISTSLFNSSAGYANYLIPMLTALLVQLVLLMGIGILSGSRQEYISTHTNFPRLLHPGGTIPILLAKACLYTAIFMVVIPIQVGIVYTLFSIPVRSSLLTIYLFLVPYVFSTVFLGISISSFFKRREEAIVFLVLISVPSLMLSGLSFPVEGFSEFYKGLAKLIPSTPGINGFVRLTQMKASFFEVLNEWNHLWILSLIYFVLASISLKRRAFKESQMMKSQD</sequence>